<comment type="caution">
    <text evidence="2">The sequence shown here is derived from an EMBL/GenBank/DDBJ whole genome shotgun (WGS) entry which is preliminary data.</text>
</comment>
<dbReference type="EMBL" id="RRZC01000002">
    <property type="protein sequence ID" value="MBE0402395.1"/>
    <property type="molecule type" value="Genomic_DNA"/>
</dbReference>
<dbReference type="GO" id="GO:0016740">
    <property type="term" value="F:transferase activity"/>
    <property type="evidence" value="ECO:0007669"/>
    <property type="project" value="UniProtKB-KW"/>
</dbReference>
<keyword evidence="4" id="KW-1185">Reference proteome</keyword>
<keyword evidence="1" id="KW-0808">Transferase</keyword>
<protein>
    <submittedName>
        <fullName evidence="2">CAIB/BAIF family protein</fullName>
    </submittedName>
    <submittedName>
        <fullName evidence="1">CoA transferase</fullName>
    </submittedName>
</protein>
<organism evidence="2 3">
    <name type="scientific">Halomonas citrativorans</name>
    <dbReference type="NCBI Taxonomy" id="2742612"/>
    <lineage>
        <taxon>Bacteria</taxon>
        <taxon>Pseudomonadati</taxon>
        <taxon>Pseudomonadota</taxon>
        <taxon>Gammaproteobacteria</taxon>
        <taxon>Oceanospirillales</taxon>
        <taxon>Halomonadaceae</taxon>
        <taxon>Halomonas</taxon>
    </lineage>
</organism>
<evidence type="ECO:0000313" key="4">
    <source>
        <dbReference type="Proteomes" id="UP000754821"/>
    </source>
</evidence>
<proteinExistence type="predicted"/>
<dbReference type="InterPro" id="IPR050509">
    <property type="entry name" value="CoA-transferase_III"/>
</dbReference>
<evidence type="ECO:0000313" key="3">
    <source>
        <dbReference type="Proteomes" id="UP000196331"/>
    </source>
</evidence>
<dbReference type="Gene3D" id="3.40.50.10540">
    <property type="entry name" value="Crotonobetainyl-coa:carnitine coa-transferase, domain 1"/>
    <property type="match status" value="1"/>
</dbReference>
<dbReference type="Proteomes" id="UP000196331">
    <property type="component" value="Unassembled WGS sequence"/>
</dbReference>
<dbReference type="Proteomes" id="UP000754821">
    <property type="component" value="Unassembled WGS sequence"/>
</dbReference>
<accession>A0A1R4HXW3</accession>
<sequence>MIPIVVKPPLTGITISLTPAPIGLEAVAEAFIHRAELLGARVERNLQSTANKLVAQFEDGGGARVVVYLRGWPCGNQPISEALAQAACGLSGWHARNAGGVFALGPDYLSVLSASLMCTTGVAALIGQYRGSGSREVNLSLGGVGLLSMAQYLAMDDAGQASPSKAGIDWSSPPFISVEGHLFELEALSPEAWLSFWSRLQVSAVDIAAAWSPFLQRYTTAQALLPSSLFDACSSRRLVDLQRMARNSGVDICPLRSGTVVSWQTHGPWSFGEPRVAACSSTLNTAPERPLTGLRGIEACRLIQGPLAGHLLRELGMELVKVEPPGSDPMRGMAPLVNELSVHFHAINRDKSCVELNLRSGGDRERLLQMAGGADVFLHNWAPGRAERLGLTPDILRRQSSSLIYASASGTGRVPKMNDPLATDFMIQAYSGLACRINQAESPAGALLTLVDVLGGVALAEGVVAALYARYAHQQVLELDSAMAGAAALLMASSPGSPPARSFATADGYVMVESCSRHMLSELDLRSLATTKALTLLAKQGVIATPVSFCAADVGAHPNLSGTLSRDEHGLNVATPWIINA</sequence>
<reference evidence="1 4" key="2">
    <citation type="submission" date="2020-07" db="EMBL/GenBank/DDBJ databases">
        <title>Halophilic bacteria isolated from french cheeses.</title>
        <authorList>
            <person name="Kothe C.I."/>
            <person name="Farah-Kraiem B."/>
            <person name="Renault P."/>
            <person name="Dridi B."/>
        </authorList>
    </citation>
    <scope>NUCLEOTIDE SEQUENCE [LARGE SCALE GENOMIC DNA]</scope>
    <source>
        <strain evidence="1 4">FME16</strain>
    </source>
</reference>
<dbReference type="PANTHER" id="PTHR48228">
    <property type="entry name" value="SUCCINYL-COA--D-CITRAMALATE COA-TRANSFERASE"/>
    <property type="match status" value="1"/>
</dbReference>
<dbReference type="PANTHER" id="PTHR48228:SF5">
    <property type="entry name" value="ALPHA-METHYLACYL-COA RACEMASE"/>
    <property type="match status" value="1"/>
</dbReference>
<reference evidence="2 3" key="1">
    <citation type="submission" date="2017-02" db="EMBL/GenBank/DDBJ databases">
        <authorList>
            <person name="Dridi B."/>
        </authorList>
    </citation>
    <scope>NUCLEOTIDE SEQUENCE [LARGE SCALE GENOMIC DNA]</scope>
    <source>
        <strain evidence="2 3">JB380</strain>
    </source>
</reference>
<dbReference type="InterPro" id="IPR023606">
    <property type="entry name" value="CoA-Trfase_III_dom_1_sf"/>
</dbReference>
<dbReference type="InterPro" id="IPR003673">
    <property type="entry name" value="CoA-Trfase_fam_III"/>
</dbReference>
<dbReference type="EMBL" id="FUKM01000033">
    <property type="protein sequence ID" value="SJN12431.1"/>
    <property type="molecule type" value="Genomic_DNA"/>
</dbReference>
<dbReference type="Pfam" id="PF02515">
    <property type="entry name" value="CoA_transf_3"/>
    <property type="match status" value="1"/>
</dbReference>
<gene>
    <name evidence="2" type="ORF">CZ787_08040</name>
    <name evidence="1" type="ORF">EI163_02280</name>
</gene>
<name>A0A1R4HXW3_9GAMM</name>
<dbReference type="SUPFAM" id="SSF89796">
    <property type="entry name" value="CoA-transferase family III (CaiB/BaiF)"/>
    <property type="match status" value="2"/>
</dbReference>
<evidence type="ECO:0000313" key="2">
    <source>
        <dbReference type="EMBL" id="SJN12431.1"/>
    </source>
</evidence>
<evidence type="ECO:0000313" key="1">
    <source>
        <dbReference type="EMBL" id="MBE0402395.1"/>
    </source>
</evidence>
<dbReference type="RefSeq" id="WP_176372193.1">
    <property type="nucleotide sequence ID" value="NZ_FUKM01000033.1"/>
</dbReference>
<dbReference type="AlphaFoldDB" id="A0A1R4HXW3"/>